<organism evidence="1 2">
    <name type="scientific">Gordonia sputi NBRC 100414</name>
    <dbReference type="NCBI Taxonomy" id="1089453"/>
    <lineage>
        <taxon>Bacteria</taxon>
        <taxon>Bacillati</taxon>
        <taxon>Actinomycetota</taxon>
        <taxon>Actinomycetes</taxon>
        <taxon>Mycobacteriales</taxon>
        <taxon>Gordoniaceae</taxon>
        <taxon>Gordonia</taxon>
    </lineage>
</organism>
<dbReference type="EMBL" id="BAFC01000135">
    <property type="protein sequence ID" value="GAB41588.1"/>
    <property type="molecule type" value="Genomic_DNA"/>
</dbReference>
<dbReference type="AlphaFoldDB" id="H5U780"/>
<evidence type="ECO:0000313" key="1">
    <source>
        <dbReference type="EMBL" id="GAB41588.1"/>
    </source>
</evidence>
<proteinExistence type="predicted"/>
<gene>
    <name evidence="1" type="ORF">GOSPT_137_00090</name>
</gene>
<name>H5U780_9ACTN</name>
<protein>
    <submittedName>
        <fullName evidence="1">Uncharacterized protein</fullName>
    </submittedName>
</protein>
<evidence type="ECO:0000313" key="2">
    <source>
        <dbReference type="Proteomes" id="UP000005845"/>
    </source>
</evidence>
<reference evidence="1 2" key="1">
    <citation type="submission" date="2012-02" db="EMBL/GenBank/DDBJ databases">
        <title>Whole genome shotgun sequence of Gordonia sputi NBRC 100414.</title>
        <authorList>
            <person name="Yoshida I."/>
            <person name="Hosoyama A."/>
            <person name="Tsuchikane K."/>
            <person name="Katsumata H."/>
            <person name="Yamazaki S."/>
            <person name="Fujita N."/>
        </authorList>
    </citation>
    <scope>NUCLEOTIDE SEQUENCE [LARGE SCALE GENOMIC DNA]</scope>
    <source>
        <strain evidence="1 2">NBRC 100414</strain>
    </source>
</reference>
<accession>H5U780</accession>
<comment type="caution">
    <text evidence="1">The sequence shown here is derived from an EMBL/GenBank/DDBJ whole genome shotgun (WGS) entry which is preliminary data.</text>
</comment>
<sequence>MSVCVGSDVDVLVAVGEVVAGTGGGVGVESDDQFGELIAQGGVGGGASGEFEREGFGLCS</sequence>
<keyword evidence="2" id="KW-1185">Reference proteome</keyword>
<dbReference type="Proteomes" id="UP000005845">
    <property type="component" value="Unassembled WGS sequence"/>
</dbReference>